<dbReference type="RefSeq" id="YP_009553184.1">
    <property type="nucleotide sequence ID" value="NC_040705.1"/>
</dbReference>
<name>A0A2S1CJI1_9POLY</name>
<organism evidence="1">
    <name type="scientific">Philantomba monticola polyomavirus 1</name>
    <dbReference type="NCBI Taxonomy" id="2170411"/>
    <lineage>
        <taxon>Viruses</taxon>
        <taxon>Monodnaviria</taxon>
        <taxon>Shotokuvirae</taxon>
        <taxon>Cossaviricota</taxon>
        <taxon>Papovaviricetes</taxon>
        <taxon>Sepolyvirales</taxon>
        <taxon>Polyomaviridae</taxon>
        <taxon>Alphapolyomavirus</taxon>
        <taxon>Alphapolyomavirus philantombae</taxon>
    </lineage>
</organism>
<keyword evidence="2" id="KW-1185">Reference proteome</keyword>
<evidence type="ECO:0000313" key="1">
    <source>
        <dbReference type="EMBL" id="AWD33734.1"/>
    </source>
</evidence>
<sequence length="92" mass="10721">MAPISIKKLKSTYIFCEDGRSPPAKLCLAGHAVRIMLREEFYFPYLFPLRRKFGSWPELFMSNQREVHCQGTGGCLPNVWATCQFSYVPYFF</sequence>
<evidence type="ECO:0000313" key="2">
    <source>
        <dbReference type="Proteomes" id="UP000289246"/>
    </source>
</evidence>
<dbReference type="Proteomes" id="UP000289246">
    <property type="component" value="Segment"/>
</dbReference>
<dbReference type="KEGG" id="vg:41702088"/>
<reference evidence="1" key="1">
    <citation type="submission" date="2017-12" db="EMBL/GenBank/DDBJ databases">
        <title>Identification of novel polyomaviruses in members of multiple mammalian orders.</title>
        <authorList>
            <person name="Ehlers B."/>
            <person name="Walter C."/>
            <person name="Liebmann S."/>
            <person name="Richter D."/>
            <person name="Ulrich R.G."/>
            <person name="Leendertz F.H."/>
            <person name="Calvignac-Spencer S."/>
        </authorList>
    </citation>
    <scope>NUCLEOTIDE SEQUENCE [LARGE SCALE GENOMIC DNA]</scope>
    <source>
        <strain evidence="1">9781 GN365</strain>
    </source>
</reference>
<protein>
    <submittedName>
        <fullName evidence="1">Uncharacterized protein</fullName>
    </submittedName>
</protein>
<proteinExistence type="predicted"/>
<accession>A0A2S1CJI1</accession>
<dbReference type="GeneID" id="41702088"/>
<dbReference type="EMBL" id="MG654482">
    <property type="protein sequence ID" value="AWD33734.1"/>
    <property type="molecule type" value="Genomic_DNA"/>
</dbReference>